<dbReference type="PANTHER" id="PTHR30269">
    <property type="entry name" value="TRANSMEMBRANE PROTEIN YFCA"/>
    <property type="match status" value="1"/>
</dbReference>
<reference evidence="8 9" key="1">
    <citation type="journal article" date="2013" name="Genome Announc.">
        <title>Genome of the haloarchaeon Natronomonas moolapensis, a neutrophilic member of a previously haloalkaliphilic genus.</title>
        <authorList>
            <person name="Dyall-Smith M.L."/>
            <person name="Pfeiffer F."/>
            <person name="Oberwinkler T."/>
            <person name="Klee K."/>
            <person name="Rampp M."/>
            <person name="Palm P."/>
            <person name="Gross K."/>
            <person name="Schuster S.C."/>
            <person name="Oesterhelt D."/>
        </authorList>
    </citation>
    <scope>NUCLEOTIDE SEQUENCE [LARGE SCALE GENOMIC DNA]</scope>
    <source>
        <strain evidence="9">DSM 18674 / JCM 14361 / 8.8.11</strain>
    </source>
</reference>
<sequence length="261" mass="26045">MSVPLPPETVLVVVAVVVAAGAVNGIAGFGFAVVGTMALASVFAPAAAVVFMIVPILVVNLSLLAELSAEDLRSCGRRFAPLVLAATVGTVVGMAVLDRLPEAPLRIGLGVVTLAFVASAQRFLEIPGLERARAGCFVESTPAMAGVGAASGLLFGATNVGVQLVAYVRSCGLRHGLFVGVIALVFVGINGLRVGAAAALGLYPDAAVAVGSALAALPALVGVAVGKRLRGRLTERARRAVVLGLLSVVGVRLLAGGLGVL</sequence>
<feature type="transmembrane region" description="Helical" evidence="7">
    <location>
        <begin position="12"/>
        <end position="40"/>
    </location>
</feature>
<name>M1XN52_NATM8</name>
<feature type="transmembrane region" description="Helical" evidence="7">
    <location>
        <begin position="79"/>
        <end position="97"/>
    </location>
</feature>
<dbReference type="RefSeq" id="WP_015408175.1">
    <property type="nucleotide sequence ID" value="NC_020388.1"/>
</dbReference>
<dbReference type="Proteomes" id="UP000011867">
    <property type="component" value="Chromosome"/>
</dbReference>
<feature type="transmembrane region" description="Helical" evidence="7">
    <location>
        <begin position="237"/>
        <end position="255"/>
    </location>
</feature>
<gene>
    <name evidence="8" type="ordered locus">Nmlp_1114</name>
</gene>
<proteinExistence type="inferred from homology"/>
<protein>
    <recommendedName>
        <fullName evidence="7">Probable membrane transporter protein</fullName>
    </recommendedName>
</protein>
<dbReference type="AlphaFoldDB" id="M1XN52"/>
<evidence type="ECO:0000313" key="8">
    <source>
        <dbReference type="EMBL" id="CCQ35325.1"/>
    </source>
</evidence>
<keyword evidence="6 7" id="KW-0472">Membrane</keyword>
<evidence type="ECO:0000313" key="9">
    <source>
        <dbReference type="Proteomes" id="UP000011867"/>
    </source>
</evidence>
<keyword evidence="4 7" id="KW-0812">Transmembrane</keyword>
<dbReference type="KEGG" id="nmo:Nmlp_1114"/>
<keyword evidence="3 7" id="KW-1003">Cell membrane</keyword>
<evidence type="ECO:0000256" key="6">
    <source>
        <dbReference type="ARBA" id="ARBA00023136"/>
    </source>
</evidence>
<comment type="similarity">
    <text evidence="7">Belongs to the 4-toluene sulfonate uptake permease (TSUP) (TC 2.A.102) family.</text>
</comment>
<feature type="transmembrane region" description="Helical" evidence="7">
    <location>
        <begin position="177"/>
        <end position="200"/>
    </location>
</feature>
<comment type="subcellular location">
    <subcellularLocation>
        <location evidence="1 7">Cell membrane</location>
        <topology evidence="1 7">Multi-pass membrane protein</topology>
    </subcellularLocation>
</comment>
<dbReference type="PANTHER" id="PTHR30269:SF37">
    <property type="entry name" value="MEMBRANE TRANSPORTER PROTEIN"/>
    <property type="match status" value="1"/>
</dbReference>
<evidence type="ECO:0000256" key="5">
    <source>
        <dbReference type="ARBA" id="ARBA00022989"/>
    </source>
</evidence>
<feature type="transmembrane region" description="Helical" evidence="7">
    <location>
        <begin position="206"/>
        <end position="225"/>
    </location>
</feature>
<dbReference type="HOGENOM" id="CLU_1063976_0_0_2"/>
<dbReference type="OrthoDB" id="214582at2157"/>
<evidence type="ECO:0000256" key="2">
    <source>
        <dbReference type="ARBA" id="ARBA00022448"/>
    </source>
</evidence>
<evidence type="ECO:0000256" key="3">
    <source>
        <dbReference type="ARBA" id="ARBA00022475"/>
    </source>
</evidence>
<accession>M1XN52</accession>
<dbReference type="GO" id="GO:0005886">
    <property type="term" value="C:plasma membrane"/>
    <property type="evidence" value="ECO:0007669"/>
    <property type="project" value="UniProtKB-SubCell"/>
</dbReference>
<keyword evidence="5 7" id="KW-1133">Transmembrane helix</keyword>
<evidence type="ECO:0000256" key="7">
    <source>
        <dbReference type="RuleBase" id="RU363041"/>
    </source>
</evidence>
<feature type="transmembrane region" description="Helical" evidence="7">
    <location>
        <begin position="46"/>
        <end position="67"/>
    </location>
</feature>
<dbReference type="InterPro" id="IPR002781">
    <property type="entry name" value="TM_pro_TauE-like"/>
</dbReference>
<evidence type="ECO:0000256" key="1">
    <source>
        <dbReference type="ARBA" id="ARBA00004651"/>
    </source>
</evidence>
<dbReference type="STRING" id="268739.Nmlp_1114"/>
<organism evidence="8 9">
    <name type="scientific">Natronomonas moolapensis (strain DSM 18674 / CECT 7526 / JCM 14361 / 8.8.11)</name>
    <dbReference type="NCBI Taxonomy" id="268739"/>
    <lineage>
        <taxon>Archaea</taxon>
        <taxon>Methanobacteriati</taxon>
        <taxon>Methanobacteriota</taxon>
        <taxon>Stenosarchaea group</taxon>
        <taxon>Halobacteria</taxon>
        <taxon>Halobacteriales</taxon>
        <taxon>Natronomonadaceae</taxon>
        <taxon>Natronomonas</taxon>
    </lineage>
</organism>
<dbReference type="EMBL" id="HF582854">
    <property type="protein sequence ID" value="CCQ35325.1"/>
    <property type="molecule type" value="Genomic_DNA"/>
</dbReference>
<evidence type="ECO:0000256" key="4">
    <source>
        <dbReference type="ARBA" id="ARBA00022692"/>
    </source>
</evidence>
<dbReference type="Pfam" id="PF01925">
    <property type="entry name" value="TauE"/>
    <property type="match status" value="1"/>
</dbReference>
<keyword evidence="9" id="KW-1185">Reference proteome</keyword>
<dbReference type="InterPro" id="IPR052017">
    <property type="entry name" value="TSUP"/>
</dbReference>
<feature type="transmembrane region" description="Helical" evidence="7">
    <location>
        <begin position="103"/>
        <end position="124"/>
    </location>
</feature>
<dbReference type="GeneID" id="14650535"/>
<keyword evidence="2" id="KW-0813">Transport</keyword>
<dbReference type="eggNOG" id="arCOG08194">
    <property type="taxonomic scope" value="Archaea"/>
</dbReference>